<dbReference type="Proteomes" id="UP001551482">
    <property type="component" value="Unassembled WGS sequence"/>
</dbReference>
<reference evidence="1 2" key="1">
    <citation type="submission" date="2024-06" db="EMBL/GenBank/DDBJ databases">
        <title>The Natural Products Discovery Center: Release of the First 8490 Sequenced Strains for Exploring Actinobacteria Biosynthetic Diversity.</title>
        <authorList>
            <person name="Kalkreuter E."/>
            <person name="Kautsar S.A."/>
            <person name="Yang D."/>
            <person name="Bader C.D."/>
            <person name="Teijaro C.N."/>
            <person name="Fluegel L."/>
            <person name="Davis C.M."/>
            <person name="Simpson J.R."/>
            <person name="Lauterbach L."/>
            <person name="Steele A.D."/>
            <person name="Gui C."/>
            <person name="Meng S."/>
            <person name="Li G."/>
            <person name="Viehrig K."/>
            <person name="Ye F."/>
            <person name="Su P."/>
            <person name="Kiefer A.F."/>
            <person name="Nichols A."/>
            <person name="Cepeda A.J."/>
            <person name="Yan W."/>
            <person name="Fan B."/>
            <person name="Jiang Y."/>
            <person name="Adhikari A."/>
            <person name="Zheng C.-J."/>
            <person name="Schuster L."/>
            <person name="Cowan T.M."/>
            <person name="Smanski M.J."/>
            <person name="Chevrette M.G."/>
            <person name="De Carvalho L.P.S."/>
            <person name="Shen B."/>
        </authorList>
    </citation>
    <scope>NUCLEOTIDE SEQUENCE [LARGE SCALE GENOMIC DNA]</scope>
    <source>
        <strain evidence="1 2">NPDC048946</strain>
    </source>
</reference>
<dbReference type="RefSeq" id="WP_358352417.1">
    <property type="nucleotide sequence ID" value="NZ_JBEZFP010000021.1"/>
</dbReference>
<dbReference type="Pfam" id="PF06348">
    <property type="entry name" value="DUF1059"/>
    <property type="match status" value="1"/>
</dbReference>
<evidence type="ECO:0000313" key="2">
    <source>
        <dbReference type="Proteomes" id="UP001551482"/>
    </source>
</evidence>
<evidence type="ECO:0000313" key="1">
    <source>
        <dbReference type="EMBL" id="MEU8134069.1"/>
    </source>
</evidence>
<protein>
    <submittedName>
        <fullName evidence="1">DUF1059 domain-containing protein</fullName>
    </submittedName>
</protein>
<accession>A0ABV3DE99</accession>
<comment type="caution">
    <text evidence="1">The sequence shown here is derived from an EMBL/GenBank/DDBJ whole genome shotgun (WGS) entry which is preliminary data.</text>
</comment>
<proteinExistence type="predicted"/>
<dbReference type="EMBL" id="JBEZFP010000021">
    <property type="protein sequence ID" value="MEU8134069.1"/>
    <property type="molecule type" value="Genomic_DNA"/>
</dbReference>
<dbReference type="InterPro" id="IPR009409">
    <property type="entry name" value="DUF1059"/>
</dbReference>
<name>A0ABV3DE99_9ACTN</name>
<keyword evidence="2" id="KW-1185">Reference proteome</keyword>
<gene>
    <name evidence="1" type="ORF">AB0C36_11205</name>
</gene>
<organism evidence="1 2">
    <name type="scientific">Streptodolium elevatio</name>
    <dbReference type="NCBI Taxonomy" id="3157996"/>
    <lineage>
        <taxon>Bacteria</taxon>
        <taxon>Bacillati</taxon>
        <taxon>Actinomycetota</taxon>
        <taxon>Actinomycetes</taxon>
        <taxon>Kitasatosporales</taxon>
        <taxon>Streptomycetaceae</taxon>
        <taxon>Streptodolium</taxon>
    </lineage>
</organism>
<sequence>MPRKVADCTKAPNEVGCSLVIIGEEDEVLRAAMDHAARVHNEPETDEVRDWIRNDLEDENTWLAAHHPTPA</sequence>